<name>A0A2S6H617_9GAMM</name>
<dbReference type="OrthoDB" id="9768433at2"/>
<organism evidence="1 2">
    <name type="scientific">Methylobacter tundripaludum</name>
    <dbReference type="NCBI Taxonomy" id="173365"/>
    <lineage>
        <taxon>Bacteria</taxon>
        <taxon>Pseudomonadati</taxon>
        <taxon>Pseudomonadota</taxon>
        <taxon>Gammaproteobacteria</taxon>
        <taxon>Methylococcales</taxon>
        <taxon>Methylococcaceae</taxon>
        <taxon>Methylobacter</taxon>
    </lineage>
</organism>
<comment type="caution">
    <text evidence="1">The sequence shown here is derived from an EMBL/GenBank/DDBJ whole genome shotgun (WGS) entry which is preliminary data.</text>
</comment>
<evidence type="ECO:0000313" key="1">
    <source>
        <dbReference type="EMBL" id="PPK72907.1"/>
    </source>
</evidence>
<dbReference type="Proteomes" id="UP000238071">
    <property type="component" value="Unassembled WGS sequence"/>
</dbReference>
<reference evidence="1 2" key="1">
    <citation type="submission" date="2018-02" db="EMBL/GenBank/DDBJ databases">
        <title>Subsurface microbial communities from deep shales in Ohio and West Virginia, USA.</title>
        <authorList>
            <person name="Wrighton K."/>
        </authorList>
    </citation>
    <scope>NUCLEOTIDE SEQUENCE [LARGE SCALE GENOMIC DNA]</scope>
    <source>
        <strain evidence="1 2">OWC-G53F</strain>
    </source>
</reference>
<evidence type="ECO:0000313" key="2">
    <source>
        <dbReference type="Proteomes" id="UP000238071"/>
    </source>
</evidence>
<proteinExistence type="predicted"/>
<dbReference type="AlphaFoldDB" id="A0A2S6H617"/>
<accession>A0A2S6H617</accession>
<dbReference type="RefSeq" id="WP_104422990.1">
    <property type="nucleotide sequence ID" value="NZ_PTIY01000003.1"/>
</dbReference>
<protein>
    <submittedName>
        <fullName evidence="1">Uncharacterized protein</fullName>
    </submittedName>
</protein>
<dbReference type="EMBL" id="PTIY01000003">
    <property type="protein sequence ID" value="PPK72907.1"/>
    <property type="molecule type" value="Genomic_DNA"/>
</dbReference>
<gene>
    <name evidence="1" type="ORF">B0F88_103346</name>
</gene>
<keyword evidence="2" id="KW-1185">Reference proteome</keyword>
<sequence length="100" mass="11705">MNDLFVKDLDANIRDAKGSYLHKIASPELKRPRCQRVAAIDIYMLCPQHDFLFQGSDVERFINWVSELHVDTQRTRRTEYKHCSGYIEHDFVSSASVNFI</sequence>